<keyword evidence="10" id="KW-0902">Two-component regulatory system</keyword>
<comment type="caution">
    <text evidence="17">The sequence shown here is derived from an EMBL/GenBank/DDBJ whole genome shotgun (WGS) entry which is preliminary data.</text>
</comment>
<evidence type="ECO:0000256" key="5">
    <source>
        <dbReference type="ARBA" id="ARBA00022553"/>
    </source>
</evidence>
<dbReference type="InterPro" id="IPR000700">
    <property type="entry name" value="PAS-assoc_C"/>
</dbReference>
<dbReference type="InterPro" id="IPR036890">
    <property type="entry name" value="HATPase_C_sf"/>
</dbReference>
<name>A0A7X0RLQ9_9BACL</name>
<dbReference type="GO" id="GO:0000155">
    <property type="term" value="F:phosphorelay sensor kinase activity"/>
    <property type="evidence" value="ECO:0007669"/>
    <property type="project" value="InterPro"/>
</dbReference>
<dbReference type="SUPFAM" id="SSF158472">
    <property type="entry name" value="HAMP domain-like"/>
    <property type="match status" value="1"/>
</dbReference>
<keyword evidence="9" id="KW-0067">ATP-binding</keyword>
<evidence type="ECO:0000256" key="10">
    <source>
        <dbReference type="ARBA" id="ARBA00023012"/>
    </source>
</evidence>
<keyword evidence="12" id="KW-0812">Transmembrane</keyword>
<evidence type="ECO:0000259" key="16">
    <source>
        <dbReference type="PROSITE" id="PS50885"/>
    </source>
</evidence>
<dbReference type="SUPFAM" id="SSF47384">
    <property type="entry name" value="Homodimeric domain of signal transducing histidine kinase"/>
    <property type="match status" value="1"/>
</dbReference>
<dbReference type="Gene3D" id="6.10.340.10">
    <property type="match status" value="1"/>
</dbReference>
<evidence type="ECO:0000313" key="17">
    <source>
        <dbReference type="EMBL" id="MBB6669828.1"/>
    </source>
</evidence>
<dbReference type="Gene3D" id="3.30.450.20">
    <property type="entry name" value="PAS domain"/>
    <property type="match status" value="1"/>
</dbReference>
<feature type="domain" description="HAMP" evidence="16">
    <location>
        <begin position="349"/>
        <end position="401"/>
    </location>
</feature>
<dbReference type="SMART" id="SM00304">
    <property type="entry name" value="HAMP"/>
    <property type="match status" value="1"/>
</dbReference>
<comment type="subcellular location">
    <subcellularLocation>
        <location evidence="2">Cell membrane</location>
        <topology evidence="2">Multi-pass membrane protein</topology>
    </subcellularLocation>
</comment>
<evidence type="ECO:0000256" key="12">
    <source>
        <dbReference type="SAM" id="Phobius"/>
    </source>
</evidence>
<evidence type="ECO:0000313" key="18">
    <source>
        <dbReference type="Proteomes" id="UP000547209"/>
    </source>
</evidence>
<keyword evidence="5" id="KW-0597">Phosphoprotein</keyword>
<evidence type="ECO:0000259" key="13">
    <source>
        <dbReference type="PROSITE" id="PS50109"/>
    </source>
</evidence>
<protein>
    <recommendedName>
        <fullName evidence="3">histidine kinase</fullName>
        <ecNumber evidence="3">2.7.13.3</ecNumber>
    </recommendedName>
</protein>
<dbReference type="InterPro" id="IPR003594">
    <property type="entry name" value="HATPase_dom"/>
</dbReference>
<dbReference type="InterPro" id="IPR003661">
    <property type="entry name" value="HisK_dim/P_dom"/>
</dbReference>
<comment type="catalytic activity">
    <reaction evidence="1">
        <text>ATP + protein L-histidine = ADP + protein N-phospho-L-histidine.</text>
        <dbReference type="EC" id="2.7.13.3"/>
    </reaction>
</comment>
<dbReference type="PANTHER" id="PTHR43065">
    <property type="entry name" value="SENSOR HISTIDINE KINASE"/>
    <property type="match status" value="1"/>
</dbReference>
<keyword evidence="12" id="KW-1133">Transmembrane helix</keyword>
<evidence type="ECO:0000256" key="4">
    <source>
        <dbReference type="ARBA" id="ARBA00022475"/>
    </source>
</evidence>
<dbReference type="PROSITE" id="PS50113">
    <property type="entry name" value="PAC"/>
    <property type="match status" value="1"/>
</dbReference>
<dbReference type="SMART" id="SM00086">
    <property type="entry name" value="PAC"/>
    <property type="match status" value="1"/>
</dbReference>
<evidence type="ECO:0000256" key="1">
    <source>
        <dbReference type="ARBA" id="ARBA00000085"/>
    </source>
</evidence>
<accession>A0A7X0RLQ9</accession>
<feature type="domain" description="PAS" evidence="14">
    <location>
        <begin position="413"/>
        <end position="470"/>
    </location>
</feature>
<dbReference type="GO" id="GO:0005886">
    <property type="term" value="C:plasma membrane"/>
    <property type="evidence" value="ECO:0007669"/>
    <property type="project" value="UniProtKB-SubCell"/>
</dbReference>
<evidence type="ECO:0000256" key="2">
    <source>
        <dbReference type="ARBA" id="ARBA00004651"/>
    </source>
</evidence>
<organism evidence="17 18">
    <name type="scientific">Cohnella nanjingensis</name>
    <dbReference type="NCBI Taxonomy" id="1387779"/>
    <lineage>
        <taxon>Bacteria</taxon>
        <taxon>Bacillati</taxon>
        <taxon>Bacillota</taxon>
        <taxon>Bacilli</taxon>
        <taxon>Bacillales</taxon>
        <taxon>Paenibacillaceae</taxon>
        <taxon>Cohnella</taxon>
    </lineage>
</organism>
<dbReference type="CDD" id="cd06225">
    <property type="entry name" value="HAMP"/>
    <property type="match status" value="1"/>
</dbReference>
<dbReference type="PROSITE" id="PS50885">
    <property type="entry name" value="HAMP"/>
    <property type="match status" value="1"/>
</dbReference>
<keyword evidence="7" id="KW-0547">Nucleotide-binding</keyword>
<keyword evidence="6" id="KW-0808">Transferase</keyword>
<dbReference type="PANTHER" id="PTHR43065:SF34">
    <property type="entry name" value="SPORULATION KINASE A"/>
    <property type="match status" value="1"/>
</dbReference>
<dbReference type="Pfam" id="PF02518">
    <property type="entry name" value="HATPase_c"/>
    <property type="match status" value="1"/>
</dbReference>
<evidence type="ECO:0000256" key="7">
    <source>
        <dbReference type="ARBA" id="ARBA00022741"/>
    </source>
</evidence>
<dbReference type="InterPro" id="IPR013656">
    <property type="entry name" value="PAS_4"/>
</dbReference>
<dbReference type="SMART" id="SM00387">
    <property type="entry name" value="HATPase_c"/>
    <property type="match status" value="1"/>
</dbReference>
<dbReference type="Proteomes" id="UP000547209">
    <property type="component" value="Unassembled WGS sequence"/>
</dbReference>
<dbReference type="Pfam" id="PF00512">
    <property type="entry name" value="HisKA"/>
    <property type="match status" value="1"/>
</dbReference>
<dbReference type="PROSITE" id="PS50109">
    <property type="entry name" value="HIS_KIN"/>
    <property type="match status" value="1"/>
</dbReference>
<dbReference type="CDD" id="cd00082">
    <property type="entry name" value="HisKA"/>
    <property type="match status" value="1"/>
</dbReference>
<dbReference type="InterPro" id="IPR004358">
    <property type="entry name" value="Sig_transdc_His_kin-like_C"/>
</dbReference>
<dbReference type="Gene3D" id="1.10.287.130">
    <property type="match status" value="1"/>
</dbReference>
<dbReference type="InterPro" id="IPR001610">
    <property type="entry name" value="PAC"/>
</dbReference>
<dbReference type="Pfam" id="PF08448">
    <property type="entry name" value="PAS_4"/>
    <property type="match status" value="1"/>
</dbReference>
<evidence type="ECO:0000256" key="9">
    <source>
        <dbReference type="ARBA" id="ARBA00022840"/>
    </source>
</evidence>
<dbReference type="SMART" id="SM00091">
    <property type="entry name" value="PAS"/>
    <property type="match status" value="1"/>
</dbReference>
<dbReference type="EMBL" id="JACJVP010000005">
    <property type="protein sequence ID" value="MBB6669828.1"/>
    <property type="molecule type" value="Genomic_DNA"/>
</dbReference>
<dbReference type="InterPro" id="IPR003660">
    <property type="entry name" value="HAMP_dom"/>
</dbReference>
<dbReference type="SMART" id="SM00388">
    <property type="entry name" value="HisKA"/>
    <property type="match status" value="1"/>
</dbReference>
<dbReference type="PROSITE" id="PS50112">
    <property type="entry name" value="PAS"/>
    <property type="match status" value="1"/>
</dbReference>
<gene>
    <name evidence="17" type="ORF">H7C19_03900</name>
</gene>
<dbReference type="Gene3D" id="3.30.565.10">
    <property type="entry name" value="Histidine kinase-like ATPase, C-terminal domain"/>
    <property type="match status" value="1"/>
</dbReference>
<reference evidence="17 18" key="1">
    <citation type="submission" date="2020-08" db="EMBL/GenBank/DDBJ databases">
        <title>Cohnella phylogeny.</title>
        <authorList>
            <person name="Dunlap C."/>
        </authorList>
    </citation>
    <scope>NUCLEOTIDE SEQUENCE [LARGE SCALE GENOMIC DNA]</scope>
    <source>
        <strain evidence="17 18">DSM 28246</strain>
    </source>
</reference>
<dbReference type="AlphaFoldDB" id="A0A7X0RLQ9"/>
<feature type="transmembrane region" description="Helical" evidence="12">
    <location>
        <begin position="326"/>
        <end position="352"/>
    </location>
</feature>
<dbReference type="EC" id="2.7.13.3" evidence="3"/>
<evidence type="ECO:0000256" key="11">
    <source>
        <dbReference type="ARBA" id="ARBA00023136"/>
    </source>
</evidence>
<evidence type="ECO:0000259" key="15">
    <source>
        <dbReference type="PROSITE" id="PS50113"/>
    </source>
</evidence>
<feature type="domain" description="Histidine kinase" evidence="13">
    <location>
        <begin position="550"/>
        <end position="756"/>
    </location>
</feature>
<dbReference type="SUPFAM" id="SSF55874">
    <property type="entry name" value="ATPase domain of HSP90 chaperone/DNA topoisomerase II/histidine kinase"/>
    <property type="match status" value="1"/>
</dbReference>
<dbReference type="RefSeq" id="WP_185141275.1">
    <property type="nucleotide sequence ID" value="NZ_JACJVP010000005.1"/>
</dbReference>
<keyword evidence="11 12" id="KW-0472">Membrane</keyword>
<dbReference type="CDD" id="cd00130">
    <property type="entry name" value="PAS"/>
    <property type="match status" value="1"/>
</dbReference>
<dbReference type="Pfam" id="PF00672">
    <property type="entry name" value="HAMP"/>
    <property type="match status" value="1"/>
</dbReference>
<dbReference type="InterPro" id="IPR005467">
    <property type="entry name" value="His_kinase_dom"/>
</dbReference>
<dbReference type="InterPro" id="IPR036097">
    <property type="entry name" value="HisK_dim/P_sf"/>
</dbReference>
<feature type="domain" description="PAC" evidence="15">
    <location>
        <begin position="485"/>
        <end position="537"/>
    </location>
</feature>
<proteinExistence type="predicted"/>
<dbReference type="SUPFAM" id="SSF55785">
    <property type="entry name" value="PYP-like sensor domain (PAS domain)"/>
    <property type="match status" value="1"/>
</dbReference>
<evidence type="ECO:0000256" key="3">
    <source>
        <dbReference type="ARBA" id="ARBA00012438"/>
    </source>
</evidence>
<dbReference type="NCBIfam" id="TIGR00229">
    <property type="entry name" value="sensory_box"/>
    <property type="match status" value="1"/>
</dbReference>
<evidence type="ECO:0000256" key="6">
    <source>
        <dbReference type="ARBA" id="ARBA00022679"/>
    </source>
</evidence>
<evidence type="ECO:0000256" key="8">
    <source>
        <dbReference type="ARBA" id="ARBA00022777"/>
    </source>
</evidence>
<keyword evidence="8" id="KW-0418">Kinase</keyword>
<feature type="transmembrane region" description="Helical" evidence="12">
    <location>
        <begin position="7"/>
        <end position="28"/>
    </location>
</feature>
<dbReference type="InterPro" id="IPR035965">
    <property type="entry name" value="PAS-like_dom_sf"/>
</dbReference>
<evidence type="ECO:0000259" key="14">
    <source>
        <dbReference type="PROSITE" id="PS50112"/>
    </source>
</evidence>
<dbReference type="CDD" id="cd00075">
    <property type="entry name" value="HATPase"/>
    <property type="match status" value="1"/>
</dbReference>
<dbReference type="PRINTS" id="PR00344">
    <property type="entry name" value="BCTRLSENSOR"/>
</dbReference>
<sequence length="767" mass="85367">MSIKAKLSLYISFLVAIILFLNISITYFSTKSGLEEQALQQTEIIAKQVGASVKSSWRARQFMEEQIGEKLRAAAVAAEAQLDPDIANVTNAQLVALSRKLEVDGITLWKKTDDDIVVQKSSESKEIGLGSKTMDYWYTAFQQLFALKPVTVVQGQKLTHYWSGPINFSTSDPSKINKWGSYYDGSTNYMINPFVHVEVFMDFEKSIGTEGIIAQLLKDNPDILEIAGFDPEFFGKNPIIKIKQGKPVYNLDVRDLKFGHYIYRDVPADKAVIDEAVQTGRMITKSADRNGKRLLKSFIPIAADKNYVIGVSFDRNVIRETLVHQLLVHSFIGLGLLVATVFASYFLAGFLIRPLHQILRKVNAVAGGRFGTSLPIRSKDELGLLASRVNTMSSNLHSYTTRLKDAAEELRSTKQYLESFVNQTSDAIHVADLNGRLMQVNNAFEKMYGWRTEEALGSALHNIPEDLQPEFARILGTVMDGGAVADYETVRYRKDGAPIDVSMTISSIRDEEGAIVAIASISRNITARKQTEEVLRRSEKLSMVGQLAAGVAHEIRNPLTTLRGFVQLQMQTGRSSPQQLQVMLSELDRINLIVSEFLIFSKPQAVHYQLVDVRRIMQETISLIESHALLSNVQIELRTDEDIPPLNCEPNQLKQVFLNVLKNGMEAMPEGGRLQIDIAGEPRLDRVAIRICDDGCGIPEQELGRLGEPFYTSKEAGHGLGLMVSQQILANHKGSIRYESEVGRGTCVEIRLPAYADGLRTPQLPAG</sequence>
<keyword evidence="18" id="KW-1185">Reference proteome</keyword>
<keyword evidence="4" id="KW-1003">Cell membrane</keyword>
<dbReference type="GO" id="GO:0005524">
    <property type="term" value="F:ATP binding"/>
    <property type="evidence" value="ECO:0007669"/>
    <property type="project" value="UniProtKB-KW"/>
</dbReference>
<dbReference type="InterPro" id="IPR000014">
    <property type="entry name" value="PAS"/>
</dbReference>